<gene>
    <name evidence="1" type="ORF">Vbra_17156</name>
</gene>
<dbReference type="VEuPathDB" id="CryptoDB:Vbra_17156"/>
<sequence>MSSTSASAAAAGSGGHSGVVAVINHSATQDDEQSKSSDLLARMVKLHHQMSDSIRYLAAKGSVGKKHLPMLERAIADSSSALDRLDGLALLEGHFKNFALAPPDDEVEEGWGRIEPFFAEAPSITISGDLSDHSSDAVDSQTETLAQGPGSRFADKAVTHETTKATQTQKKAHLIGFEFVRQLYALPETLMHGTLFPLIHQHPHTALAKVSSALCCTSPAVGSAVAAALIAQIDSIIERLKGLIGYTQIRRHLQWHPGRCVDVRRPSRLIRLHYVMVTGGDWTGSAPLLRLAKSCSEIQSLPIELTAEDLWRAGSKAVIDSRPPSMRQYALFSHRLGEVRHLSRDANGRERLGGGVVTVHTQQTVPVRYRDRFDAADPPCRHVRDFGSFRELVIESMVVESSLLQVWDRWCYESDPHSAEFDRICALIDQQPPVCRTINYGIAIHTDGMKGRLVILHGDEKGDNFMAYMEMAKWSDVCSSIHLCTTEAPHQGGSGPAAFPRTVAIANKRMGDAVTLLPEVNNAINTAVGVTST</sequence>
<name>A0A0G4G6E3_VITBC</name>
<organism evidence="1 2">
    <name type="scientific">Vitrella brassicaformis (strain CCMP3155)</name>
    <dbReference type="NCBI Taxonomy" id="1169540"/>
    <lineage>
        <taxon>Eukaryota</taxon>
        <taxon>Sar</taxon>
        <taxon>Alveolata</taxon>
        <taxon>Colpodellida</taxon>
        <taxon>Vitrellaceae</taxon>
        <taxon>Vitrella</taxon>
    </lineage>
</organism>
<proteinExistence type="predicted"/>
<evidence type="ECO:0000313" key="2">
    <source>
        <dbReference type="Proteomes" id="UP000041254"/>
    </source>
</evidence>
<dbReference type="AlphaFoldDB" id="A0A0G4G6E3"/>
<dbReference type="InParanoid" id="A0A0G4G6E3"/>
<dbReference type="EMBL" id="CDMY01000571">
    <property type="protein sequence ID" value="CEM23829.1"/>
    <property type="molecule type" value="Genomic_DNA"/>
</dbReference>
<reference evidence="1 2" key="1">
    <citation type="submission" date="2014-11" db="EMBL/GenBank/DDBJ databases">
        <authorList>
            <person name="Zhu J."/>
            <person name="Qi W."/>
            <person name="Song R."/>
        </authorList>
    </citation>
    <scope>NUCLEOTIDE SEQUENCE [LARGE SCALE GENOMIC DNA]</scope>
</reference>
<dbReference type="PhylomeDB" id="A0A0G4G6E3"/>
<dbReference type="Proteomes" id="UP000041254">
    <property type="component" value="Unassembled WGS sequence"/>
</dbReference>
<keyword evidence="2" id="KW-1185">Reference proteome</keyword>
<evidence type="ECO:0000313" key="1">
    <source>
        <dbReference type="EMBL" id="CEM23829.1"/>
    </source>
</evidence>
<accession>A0A0G4G6E3</accession>
<protein>
    <submittedName>
        <fullName evidence="1">Uncharacterized protein</fullName>
    </submittedName>
</protein>